<accession>A0A433VCX5</accession>
<dbReference type="RefSeq" id="WP_127083233.1">
    <property type="nucleotide sequence ID" value="NZ_RSCL01000012.1"/>
</dbReference>
<protein>
    <submittedName>
        <fullName evidence="1">Uncharacterized protein</fullName>
    </submittedName>
</protein>
<keyword evidence="2" id="KW-1185">Reference proteome</keyword>
<dbReference type="Proteomes" id="UP000271624">
    <property type="component" value="Unassembled WGS sequence"/>
</dbReference>
<organism evidence="1 2">
    <name type="scientific">Dulcicalothrix desertica PCC 7102</name>
    <dbReference type="NCBI Taxonomy" id="232991"/>
    <lineage>
        <taxon>Bacteria</taxon>
        <taxon>Bacillati</taxon>
        <taxon>Cyanobacteriota</taxon>
        <taxon>Cyanophyceae</taxon>
        <taxon>Nostocales</taxon>
        <taxon>Calotrichaceae</taxon>
        <taxon>Dulcicalothrix</taxon>
    </lineage>
</organism>
<gene>
    <name evidence="1" type="ORF">DSM106972_048860</name>
</gene>
<comment type="caution">
    <text evidence="1">The sequence shown here is derived from an EMBL/GenBank/DDBJ whole genome shotgun (WGS) entry which is preliminary data.</text>
</comment>
<reference evidence="1" key="2">
    <citation type="journal article" date="2019" name="Genome Biol. Evol.">
        <title>Day and night: Metabolic profiles and evolutionary relationships of six axenic non-marine cyanobacteria.</title>
        <authorList>
            <person name="Will S.E."/>
            <person name="Henke P."/>
            <person name="Boedeker C."/>
            <person name="Huang S."/>
            <person name="Brinkmann H."/>
            <person name="Rohde M."/>
            <person name="Jarek M."/>
            <person name="Friedl T."/>
            <person name="Seufert S."/>
            <person name="Schumacher M."/>
            <person name="Overmann J."/>
            <person name="Neumann-Schaal M."/>
            <person name="Petersen J."/>
        </authorList>
    </citation>
    <scope>NUCLEOTIDE SEQUENCE [LARGE SCALE GENOMIC DNA]</scope>
    <source>
        <strain evidence="1">PCC 7102</strain>
    </source>
</reference>
<dbReference type="EMBL" id="RSCL01000012">
    <property type="protein sequence ID" value="RUT03972.1"/>
    <property type="molecule type" value="Genomic_DNA"/>
</dbReference>
<proteinExistence type="predicted"/>
<reference evidence="1" key="1">
    <citation type="submission" date="2018-12" db="EMBL/GenBank/DDBJ databases">
        <authorList>
            <person name="Will S."/>
            <person name="Neumann-Schaal M."/>
            <person name="Henke P."/>
        </authorList>
    </citation>
    <scope>NUCLEOTIDE SEQUENCE</scope>
    <source>
        <strain evidence="1">PCC 7102</strain>
    </source>
</reference>
<sequence length="173" mass="18933">MSNRGNGNKTRDLDVDYSQAGGLVAMNNLATMLGSAMQQQNGTGVVNTTAQTVSQPTPIIYPSPQQAPSVRMQDRLSRRRVPEIEIDYVETYKAHRFHPHNPWRYFWHPATWCGNILGSPVGVCCTAAFLVLSAIGFVLNSQITGPGYAAGKEIKVIPDNLPSLAVPVVRRLN</sequence>
<evidence type="ECO:0000313" key="1">
    <source>
        <dbReference type="EMBL" id="RUT03972.1"/>
    </source>
</evidence>
<dbReference type="AlphaFoldDB" id="A0A433VCX5"/>
<evidence type="ECO:0000313" key="2">
    <source>
        <dbReference type="Proteomes" id="UP000271624"/>
    </source>
</evidence>
<dbReference type="OrthoDB" id="484806at2"/>
<name>A0A433VCX5_9CYAN</name>